<dbReference type="Gene3D" id="1.10.150.280">
    <property type="entry name" value="AF1531-like domain"/>
    <property type="match status" value="1"/>
</dbReference>
<accession>A0A3B0ZVU9</accession>
<sequence>MSRMKIIFLLLLWMPLTLMAAITVDINTADSTIIAKHVKGVGDKKAAEIIRYREQHGLFSSVDDLAKVKGIGQKTVEINRKILTATQQ</sequence>
<proteinExistence type="predicted"/>
<dbReference type="PANTHER" id="PTHR21180:SF32">
    <property type="entry name" value="ENDONUCLEASE_EXONUCLEASE_PHOSPHATASE FAMILY DOMAIN-CONTAINING PROTEIN 1"/>
    <property type="match status" value="1"/>
</dbReference>
<dbReference type="GO" id="GO:0015628">
    <property type="term" value="P:protein secretion by the type II secretion system"/>
    <property type="evidence" value="ECO:0007669"/>
    <property type="project" value="TreeGrafter"/>
</dbReference>
<dbReference type="Pfam" id="PF12836">
    <property type="entry name" value="HHH_3"/>
    <property type="match status" value="1"/>
</dbReference>
<evidence type="ECO:0000313" key="1">
    <source>
        <dbReference type="EMBL" id="VAW85584.1"/>
    </source>
</evidence>
<dbReference type="InterPro" id="IPR051675">
    <property type="entry name" value="Endo/Exo/Phosphatase_dom_1"/>
</dbReference>
<dbReference type="NCBIfam" id="TIGR00426">
    <property type="entry name" value="competence protein ComEA helix-hairpin-helix repeat region"/>
    <property type="match status" value="1"/>
</dbReference>
<dbReference type="PANTHER" id="PTHR21180">
    <property type="entry name" value="ENDONUCLEASE/EXONUCLEASE/PHOSPHATASE FAMILY DOMAIN-CONTAINING PROTEIN 1"/>
    <property type="match status" value="1"/>
</dbReference>
<dbReference type="AlphaFoldDB" id="A0A3B0ZVU9"/>
<reference evidence="1" key="1">
    <citation type="submission" date="2018-06" db="EMBL/GenBank/DDBJ databases">
        <authorList>
            <person name="Zhirakovskaya E."/>
        </authorList>
    </citation>
    <scope>NUCLEOTIDE SEQUENCE</scope>
</reference>
<evidence type="ECO:0008006" key="2">
    <source>
        <dbReference type="Google" id="ProtNLM"/>
    </source>
</evidence>
<dbReference type="GO" id="GO:0015627">
    <property type="term" value="C:type II protein secretion system complex"/>
    <property type="evidence" value="ECO:0007669"/>
    <property type="project" value="TreeGrafter"/>
</dbReference>
<protein>
    <recommendedName>
        <fullName evidence="2">Late competence protein ComEA, DNA receptor</fullName>
    </recommendedName>
</protein>
<name>A0A3B0ZVU9_9ZZZZ</name>
<dbReference type="InterPro" id="IPR010994">
    <property type="entry name" value="RuvA_2-like"/>
</dbReference>
<organism evidence="1">
    <name type="scientific">hydrothermal vent metagenome</name>
    <dbReference type="NCBI Taxonomy" id="652676"/>
    <lineage>
        <taxon>unclassified sequences</taxon>
        <taxon>metagenomes</taxon>
        <taxon>ecological metagenomes</taxon>
    </lineage>
</organism>
<dbReference type="SUPFAM" id="SSF47781">
    <property type="entry name" value="RuvA domain 2-like"/>
    <property type="match status" value="1"/>
</dbReference>
<dbReference type="EMBL" id="UOFP01000100">
    <property type="protein sequence ID" value="VAW85584.1"/>
    <property type="molecule type" value="Genomic_DNA"/>
</dbReference>
<gene>
    <name evidence="1" type="ORF">MNBD_GAMMA18-1247</name>
</gene>
<dbReference type="InterPro" id="IPR004509">
    <property type="entry name" value="Competence_ComEA_HhH"/>
</dbReference>